<sequence length="70" mass="7731">MSTQDKITQLALAALRSAPRAVTPKPATFMRPFEKPQALAIVSGAHDSRFEKSGGSFQTAWPFARQEVWI</sequence>
<accession>A0ABU9AQA5</accession>
<dbReference type="EMBL" id="JBBUKT010000001">
    <property type="protein sequence ID" value="MEK7949189.1"/>
    <property type="molecule type" value="Genomic_DNA"/>
</dbReference>
<proteinExistence type="predicted"/>
<organism evidence="1 2">
    <name type="scientific">Luteolibacter soli</name>
    <dbReference type="NCBI Taxonomy" id="3135280"/>
    <lineage>
        <taxon>Bacteria</taxon>
        <taxon>Pseudomonadati</taxon>
        <taxon>Verrucomicrobiota</taxon>
        <taxon>Verrucomicrobiia</taxon>
        <taxon>Verrucomicrobiales</taxon>
        <taxon>Verrucomicrobiaceae</taxon>
        <taxon>Luteolibacter</taxon>
    </lineage>
</organism>
<keyword evidence="2" id="KW-1185">Reference proteome</keyword>
<evidence type="ECO:0000313" key="2">
    <source>
        <dbReference type="Proteomes" id="UP001371305"/>
    </source>
</evidence>
<gene>
    <name evidence="1" type="ORF">WKV53_01705</name>
</gene>
<reference evidence="1 2" key="1">
    <citation type="submission" date="2024-04" db="EMBL/GenBank/DDBJ databases">
        <title>Luteolibacter sp. isolated from soil.</title>
        <authorList>
            <person name="An J."/>
        </authorList>
    </citation>
    <scope>NUCLEOTIDE SEQUENCE [LARGE SCALE GENOMIC DNA]</scope>
    <source>
        <strain evidence="1 2">Y139</strain>
    </source>
</reference>
<dbReference type="RefSeq" id="WP_341402610.1">
    <property type="nucleotide sequence ID" value="NZ_JBBUKT010000001.1"/>
</dbReference>
<name>A0ABU9AQA5_9BACT</name>
<dbReference type="Proteomes" id="UP001371305">
    <property type="component" value="Unassembled WGS sequence"/>
</dbReference>
<protein>
    <submittedName>
        <fullName evidence="1">Uncharacterized protein</fullName>
    </submittedName>
</protein>
<comment type="caution">
    <text evidence="1">The sequence shown here is derived from an EMBL/GenBank/DDBJ whole genome shotgun (WGS) entry which is preliminary data.</text>
</comment>
<evidence type="ECO:0000313" key="1">
    <source>
        <dbReference type="EMBL" id="MEK7949189.1"/>
    </source>
</evidence>